<sequence>MISKELKESLKLIKKNIEYQTNYKLDHAIKKQQEKYDNDKYFFDVEEAHRVFDFISKLTLDKGKKGQKVKLLRFQFNILTSILCVKDRETGFRRFKEAHLNIGRKNGKGSLVTWIMIYLFFTEPVYGAEYIIVANTRDQATNLYNSILITIKNNETLKGYVKITESKKMIERKKFNSTLRVLSNDGSNLDSYASYIVVLDEVHEYASDEAYSKLITGMGLWDNPIMFTTTTASSGEDETNLEYQMYSYSKKLETGDIEDGDDTFFYDIYEAEKGCDIMDVKQWIAANPALGIFKKIDDFIKLAKKAVNMKTFEAKFRRLYLNQHVATDNIKNAINMELWNKALRDVNLKELIGMKAWSGMDLSSKNDITGFVQTFYDESNDKYIVYPHLFTPLDTLQEREEEDGNTYTTWVKDKQLIAFEGRYIKFNEVLEYIMKLDEDNPTEKLGFDRWGTPTILNVLESNWTVIPLGQGTVTMTQAINIFENLLADERLIIANNATFNFMAKNCIAIVTESGVKYSKLKSKLKIDGIIALLMSLLLAVCDNDVEHYNAIDALDKMDW</sequence>
<reference evidence="1" key="1">
    <citation type="journal article" date="2025" name="Int. J. Syst. Evol. Microbiol.">
        <title>Inconstantimicrobium mannanitabidum sp. nov., a novel member of the family Clostridiaceae isolated from anoxic soil under the treatment of reductive soil disinfestation.</title>
        <authorList>
            <person name="Ueki A."/>
            <person name="Tonouchi A."/>
            <person name="Honma S."/>
            <person name="Kaku N."/>
            <person name="Ueki K."/>
        </authorList>
    </citation>
    <scope>NUCLEOTIDE SEQUENCE</scope>
    <source>
        <strain evidence="1">TW13</strain>
    </source>
</reference>
<comment type="caution">
    <text evidence="1">The sequence shown here is derived from an EMBL/GenBank/DDBJ whole genome shotgun (WGS) entry which is preliminary data.</text>
</comment>
<dbReference type="Proteomes" id="UP001058074">
    <property type="component" value="Unassembled WGS sequence"/>
</dbReference>
<proteinExistence type="predicted"/>
<keyword evidence="2" id="KW-1185">Reference proteome</keyword>
<evidence type="ECO:0000313" key="1">
    <source>
        <dbReference type="EMBL" id="GKX65640.1"/>
    </source>
</evidence>
<name>A0ACB5R8X8_9CLOT</name>
<protein>
    <submittedName>
        <fullName evidence="1">Terminase</fullName>
    </submittedName>
</protein>
<evidence type="ECO:0000313" key="2">
    <source>
        <dbReference type="Proteomes" id="UP001058074"/>
    </source>
</evidence>
<gene>
    <name evidence="1" type="ORF">rsdtw13_08980</name>
</gene>
<organism evidence="1 2">
    <name type="scientific">Inconstantimicrobium mannanitabidum</name>
    <dbReference type="NCBI Taxonomy" id="1604901"/>
    <lineage>
        <taxon>Bacteria</taxon>
        <taxon>Bacillati</taxon>
        <taxon>Bacillota</taxon>
        <taxon>Clostridia</taxon>
        <taxon>Eubacteriales</taxon>
        <taxon>Clostridiaceae</taxon>
        <taxon>Inconstantimicrobium</taxon>
    </lineage>
</organism>
<accession>A0ACB5R8X8</accession>
<dbReference type="EMBL" id="BROD01000001">
    <property type="protein sequence ID" value="GKX65640.1"/>
    <property type="molecule type" value="Genomic_DNA"/>
</dbReference>